<evidence type="ECO:0000256" key="2">
    <source>
        <dbReference type="ARBA" id="ARBA00022801"/>
    </source>
</evidence>
<dbReference type="AlphaFoldDB" id="A0A316DTG8"/>
<accession>A0A316DTG8</accession>
<evidence type="ECO:0000256" key="3">
    <source>
        <dbReference type="SAM" id="SignalP"/>
    </source>
</evidence>
<dbReference type="InterPro" id="IPR000917">
    <property type="entry name" value="Sulfatase_N"/>
</dbReference>
<keyword evidence="2" id="KW-0378">Hydrolase</keyword>
<dbReference type="Proteomes" id="UP000245489">
    <property type="component" value="Unassembled WGS sequence"/>
</dbReference>
<evidence type="ECO:0000313" key="6">
    <source>
        <dbReference type="Proteomes" id="UP000245489"/>
    </source>
</evidence>
<dbReference type="SUPFAM" id="SSF53649">
    <property type="entry name" value="Alkaline phosphatase-like"/>
    <property type="match status" value="1"/>
</dbReference>
<dbReference type="OrthoDB" id="9789742at2"/>
<sequence length="83" mass="9430">MKKRLLLSAVSLCLFALCFVSFKKIEQEPQKLNILWITNEDMSPQHLGCYGGKVAKTPNIDLLAKQGVRYTNGELSEKYLRAK</sequence>
<feature type="chain" id="PRO_5016266101" evidence="3">
    <location>
        <begin position="24"/>
        <end position="83"/>
    </location>
</feature>
<dbReference type="InterPro" id="IPR017850">
    <property type="entry name" value="Alkaline_phosphatase_core_sf"/>
</dbReference>
<keyword evidence="1" id="KW-0479">Metal-binding</keyword>
<evidence type="ECO:0000256" key="1">
    <source>
        <dbReference type="ARBA" id="ARBA00022723"/>
    </source>
</evidence>
<protein>
    <submittedName>
        <fullName evidence="5">Sulfatase-like protein</fullName>
    </submittedName>
</protein>
<evidence type="ECO:0000313" key="5">
    <source>
        <dbReference type="EMBL" id="PWK21607.1"/>
    </source>
</evidence>
<evidence type="ECO:0000259" key="4">
    <source>
        <dbReference type="Pfam" id="PF00884"/>
    </source>
</evidence>
<dbReference type="PANTHER" id="PTHR45953">
    <property type="entry name" value="IDURONATE 2-SULFATASE"/>
    <property type="match status" value="1"/>
</dbReference>
<dbReference type="GO" id="GO:0005737">
    <property type="term" value="C:cytoplasm"/>
    <property type="evidence" value="ECO:0007669"/>
    <property type="project" value="TreeGrafter"/>
</dbReference>
<dbReference type="PANTHER" id="PTHR45953:SF1">
    <property type="entry name" value="IDURONATE 2-SULFATASE"/>
    <property type="match status" value="1"/>
</dbReference>
<organism evidence="5 6">
    <name type="scientific">Arcicella aurantiaca</name>
    <dbReference type="NCBI Taxonomy" id="591202"/>
    <lineage>
        <taxon>Bacteria</taxon>
        <taxon>Pseudomonadati</taxon>
        <taxon>Bacteroidota</taxon>
        <taxon>Cytophagia</taxon>
        <taxon>Cytophagales</taxon>
        <taxon>Flectobacillaceae</taxon>
        <taxon>Arcicella</taxon>
    </lineage>
</organism>
<feature type="signal peptide" evidence="3">
    <location>
        <begin position="1"/>
        <end position="23"/>
    </location>
</feature>
<dbReference type="GO" id="GO:0008484">
    <property type="term" value="F:sulfuric ester hydrolase activity"/>
    <property type="evidence" value="ECO:0007669"/>
    <property type="project" value="TreeGrafter"/>
</dbReference>
<name>A0A316DTG8_9BACT</name>
<dbReference type="Pfam" id="PF00884">
    <property type="entry name" value="Sulfatase"/>
    <property type="match status" value="1"/>
</dbReference>
<comment type="caution">
    <text evidence="5">The sequence shown here is derived from an EMBL/GenBank/DDBJ whole genome shotgun (WGS) entry which is preliminary data.</text>
</comment>
<dbReference type="EMBL" id="QGGO01000023">
    <property type="protein sequence ID" value="PWK21607.1"/>
    <property type="molecule type" value="Genomic_DNA"/>
</dbReference>
<reference evidence="5 6" key="1">
    <citation type="submission" date="2018-05" db="EMBL/GenBank/DDBJ databases">
        <title>Genomic Encyclopedia of Archaeal and Bacterial Type Strains, Phase II (KMG-II): from individual species to whole genera.</title>
        <authorList>
            <person name="Goeker M."/>
        </authorList>
    </citation>
    <scope>NUCLEOTIDE SEQUENCE [LARGE SCALE GENOMIC DNA]</scope>
    <source>
        <strain evidence="5 6">DSM 22214</strain>
    </source>
</reference>
<keyword evidence="3" id="KW-0732">Signal</keyword>
<dbReference type="GO" id="GO:0046872">
    <property type="term" value="F:metal ion binding"/>
    <property type="evidence" value="ECO:0007669"/>
    <property type="project" value="UniProtKB-KW"/>
</dbReference>
<dbReference type="Gene3D" id="3.40.720.10">
    <property type="entry name" value="Alkaline Phosphatase, subunit A"/>
    <property type="match status" value="1"/>
</dbReference>
<dbReference type="RefSeq" id="WP_109744317.1">
    <property type="nucleotide sequence ID" value="NZ_QGGO01000023.1"/>
</dbReference>
<feature type="domain" description="Sulfatase N-terminal" evidence="4">
    <location>
        <begin position="33"/>
        <end position="73"/>
    </location>
</feature>
<proteinExistence type="predicted"/>
<keyword evidence="6" id="KW-1185">Reference proteome</keyword>
<gene>
    <name evidence="5" type="ORF">LV89_03633</name>
</gene>